<comment type="catalytic activity">
    <reaction evidence="10">
        <text>UDP-2-N,3-O-bis[(3R)-3-hydroxytetradecanoyl]-alpha-D-glucosamine + H2O = 2-N,3-O-bis[(3R)-3-hydroxytetradecanoyl]-alpha-D-glucosaminyl 1-phosphate + UMP + 2 H(+)</text>
        <dbReference type="Rhea" id="RHEA:25213"/>
        <dbReference type="ChEBI" id="CHEBI:15377"/>
        <dbReference type="ChEBI" id="CHEBI:15378"/>
        <dbReference type="ChEBI" id="CHEBI:57865"/>
        <dbReference type="ChEBI" id="CHEBI:57957"/>
        <dbReference type="ChEBI" id="CHEBI:78847"/>
        <dbReference type="EC" id="3.6.1.54"/>
    </reaction>
</comment>
<dbReference type="Pfam" id="PF00149">
    <property type="entry name" value="Metallophos"/>
    <property type="match status" value="1"/>
</dbReference>
<keyword evidence="13" id="KW-1185">Reference proteome</keyword>
<dbReference type="GO" id="GO:0008758">
    <property type="term" value="F:UDP-2,3-diacylglucosamine hydrolase activity"/>
    <property type="evidence" value="ECO:0007669"/>
    <property type="project" value="UniProtKB-UniRule"/>
</dbReference>
<dbReference type="NCBIfam" id="TIGR01854">
    <property type="entry name" value="lipid_A_lpxH"/>
    <property type="match status" value="1"/>
</dbReference>
<feature type="binding site" evidence="10">
    <location>
        <position position="46"/>
    </location>
    <ligand>
        <name>Mn(2+)</name>
        <dbReference type="ChEBI" id="CHEBI:29035"/>
        <label>2</label>
    </ligand>
</feature>
<dbReference type="InterPro" id="IPR043461">
    <property type="entry name" value="LpxH-like"/>
</dbReference>
<evidence type="ECO:0000256" key="2">
    <source>
        <dbReference type="ARBA" id="ARBA00022516"/>
    </source>
</evidence>
<dbReference type="AlphaFoldDB" id="A0A5C8Z898"/>
<comment type="similarity">
    <text evidence="10">Belongs to the LpxH family.</text>
</comment>
<feature type="binding site" evidence="10">
    <location>
        <position position="173"/>
    </location>
    <ligand>
        <name>substrate</name>
    </ligand>
</feature>
<dbReference type="EMBL" id="VKAD01000001">
    <property type="protein sequence ID" value="TXR53549.1"/>
    <property type="molecule type" value="Genomic_DNA"/>
</dbReference>
<feature type="binding site" evidence="10">
    <location>
        <position position="200"/>
    </location>
    <ligand>
        <name>substrate</name>
    </ligand>
</feature>
<evidence type="ECO:0000256" key="8">
    <source>
        <dbReference type="ARBA" id="ARBA00023136"/>
    </source>
</evidence>
<dbReference type="GO" id="GO:0019897">
    <property type="term" value="C:extrinsic component of plasma membrane"/>
    <property type="evidence" value="ECO:0007669"/>
    <property type="project" value="UniProtKB-UniRule"/>
</dbReference>
<dbReference type="CDD" id="cd07398">
    <property type="entry name" value="MPP_YbbF-LpxH"/>
    <property type="match status" value="1"/>
</dbReference>
<evidence type="ECO:0000256" key="9">
    <source>
        <dbReference type="ARBA" id="ARBA00023211"/>
    </source>
</evidence>
<feature type="binding site" evidence="10">
    <location>
        <position position="120"/>
    </location>
    <ligand>
        <name>Mn(2+)</name>
        <dbReference type="ChEBI" id="CHEBI:29035"/>
        <label>2</label>
    </ligand>
</feature>
<feature type="binding site" evidence="10">
    <location>
        <position position="15"/>
    </location>
    <ligand>
        <name>Mn(2+)</name>
        <dbReference type="ChEBI" id="CHEBI:29035"/>
        <label>1</label>
    </ligand>
</feature>
<evidence type="ECO:0000256" key="3">
    <source>
        <dbReference type="ARBA" id="ARBA00022519"/>
    </source>
</evidence>
<dbReference type="HAMAP" id="MF_00575">
    <property type="entry name" value="LpxH"/>
    <property type="match status" value="1"/>
</dbReference>
<sequence>MSLNFTNALFISDIHLTENRPDCVRAFFDFIEWVPASTEALFILGDFFEYWLGDDINSELSEQVANALSQLAKQKSVQIFYMAGNRDFALGEHYCKLCSMSWLEDGTLATIDGLKVYLSHGDLFCTDDKSYQRFRKIIRHPVVLFLLRRSPKAYRKNLAAKLRAKSKQKYQQNPTFIDVTNSAISHTFKQSQCDLIIHGHTHMADIHVHNYKPQQLRMVLGDWDQVGWYGSIEQQQPQLTQFSIENPSF</sequence>
<comment type="pathway">
    <text evidence="10">Glycolipid biosynthesis; lipid IV(A) biosynthesis; lipid IV(A) from (3R)-3-hydroxytetradecanoyl-[acyl-carrier-protein] and UDP-N-acetyl-alpha-D-glucosamine: step 4/6.</text>
</comment>
<feature type="binding site" evidence="10">
    <location>
        <position position="202"/>
    </location>
    <ligand>
        <name>Mn(2+)</name>
        <dbReference type="ChEBI" id="CHEBI:29035"/>
        <label>1</label>
    </ligand>
</feature>
<organism evidence="12 13">
    <name type="scientific">Reinekea thalattae</name>
    <dbReference type="NCBI Taxonomy" id="2593301"/>
    <lineage>
        <taxon>Bacteria</taxon>
        <taxon>Pseudomonadati</taxon>
        <taxon>Pseudomonadota</taxon>
        <taxon>Gammaproteobacteria</taxon>
        <taxon>Oceanospirillales</taxon>
        <taxon>Saccharospirillaceae</taxon>
        <taxon>Reinekea</taxon>
    </lineage>
</organism>
<dbReference type="GO" id="GO:0005737">
    <property type="term" value="C:cytoplasm"/>
    <property type="evidence" value="ECO:0007669"/>
    <property type="project" value="InterPro"/>
</dbReference>
<feature type="binding site" evidence="10">
    <location>
        <position position="85"/>
    </location>
    <ligand>
        <name>Mn(2+)</name>
        <dbReference type="ChEBI" id="CHEBI:29035"/>
        <label>2</label>
    </ligand>
</feature>
<feature type="domain" description="Calcineurin-like phosphoesterase" evidence="11">
    <location>
        <begin position="9"/>
        <end position="203"/>
    </location>
</feature>
<dbReference type="SUPFAM" id="SSF56300">
    <property type="entry name" value="Metallo-dependent phosphatases"/>
    <property type="match status" value="1"/>
</dbReference>
<feature type="binding site" evidence="10">
    <location>
        <position position="13"/>
    </location>
    <ligand>
        <name>Mn(2+)</name>
        <dbReference type="ChEBI" id="CHEBI:29035"/>
        <label>1</label>
    </ligand>
</feature>
<keyword evidence="2 10" id="KW-0444">Lipid biosynthesis</keyword>
<feature type="binding site" evidence="10">
    <location>
        <position position="166"/>
    </location>
    <ligand>
        <name>substrate</name>
    </ligand>
</feature>
<comment type="caution">
    <text evidence="10">Lacks conserved residue(s) required for the propagation of feature annotation.</text>
</comment>
<name>A0A5C8Z898_9GAMM</name>
<evidence type="ECO:0000256" key="7">
    <source>
        <dbReference type="ARBA" id="ARBA00023098"/>
    </source>
</evidence>
<dbReference type="UniPathway" id="UPA00359">
    <property type="reaction ID" value="UER00480"/>
</dbReference>
<dbReference type="RefSeq" id="WP_147712949.1">
    <property type="nucleotide sequence ID" value="NZ_VKAD01000001.1"/>
</dbReference>
<feature type="binding site" evidence="10">
    <location>
        <begin position="85"/>
        <end position="86"/>
    </location>
    <ligand>
        <name>substrate</name>
    </ligand>
</feature>
<keyword evidence="7 10" id="KW-0443">Lipid metabolism</keyword>
<comment type="subcellular location">
    <subcellularLocation>
        <location evidence="10">Cell inner membrane</location>
        <topology evidence="10">Peripheral membrane protein</topology>
        <orientation evidence="10">Cytoplasmic side</orientation>
    </subcellularLocation>
</comment>
<feature type="binding site" evidence="10">
    <location>
        <position position="128"/>
    </location>
    <ligand>
        <name>substrate</name>
    </ligand>
</feature>
<keyword evidence="8 10" id="KW-0472">Membrane</keyword>
<keyword evidence="6 10" id="KW-0378">Hydrolase</keyword>
<keyword evidence="9 10" id="KW-0464">Manganese</keyword>
<keyword evidence="5 10" id="KW-0479">Metal-binding</keyword>
<dbReference type="PANTHER" id="PTHR34990">
    <property type="entry name" value="UDP-2,3-DIACYLGLUCOSAMINE HYDROLASE-RELATED"/>
    <property type="match status" value="1"/>
</dbReference>
<gene>
    <name evidence="10" type="primary">lpxH</name>
    <name evidence="12" type="ORF">FME95_02995</name>
</gene>
<dbReference type="InterPro" id="IPR004843">
    <property type="entry name" value="Calcineurin-like_PHP"/>
</dbReference>
<protein>
    <recommendedName>
        <fullName evidence="10">UDP-2,3-diacylglucosamine hydrolase</fullName>
        <ecNumber evidence="10">3.6.1.54</ecNumber>
    </recommendedName>
    <alternativeName>
        <fullName evidence="10">UDP-2,3-diacylglucosamine diphosphatase</fullName>
    </alternativeName>
</protein>
<evidence type="ECO:0000256" key="10">
    <source>
        <dbReference type="HAMAP-Rule" id="MF_00575"/>
    </source>
</evidence>
<keyword evidence="3 10" id="KW-0997">Cell inner membrane</keyword>
<dbReference type="NCBIfam" id="NF003743">
    <property type="entry name" value="PRK05340.1"/>
    <property type="match status" value="1"/>
</dbReference>
<dbReference type="GO" id="GO:0030145">
    <property type="term" value="F:manganese ion binding"/>
    <property type="evidence" value="ECO:0007669"/>
    <property type="project" value="UniProtKB-UniRule"/>
</dbReference>
<evidence type="ECO:0000256" key="4">
    <source>
        <dbReference type="ARBA" id="ARBA00022556"/>
    </source>
</evidence>
<dbReference type="PANTHER" id="PTHR34990:SF1">
    <property type="entry name" value="UDP-2,3-DIACYLGLUCOSAMINE HYDROLASE"/>
    <property type="match status" value="1"/>
</dbReference>
<dbReference type="EC" id="3.6.1.54" evidence="10"/>
<comment type="cofactor">
    <cofactor evidence="10">
        <name>Mn(2+)</name>
        <dbReference type="ChEBI" id="CHEBI:29035"/>
    </cofactor>
    <text evidence="10">Binds 2 Mn(2+) ions per subunit in a binuclear metal center.</text>
</comment>
<comment type="caution">
    <text evidence="12">The sequence shown here is derived from an EMBL/GenBank/DDBJ whole genome shotgun (WGS) entry which is preliminary data.</text>
</comment>
<comment type="function">
    <text evidence="10">Hydrolyzes the pyrophosphate bond of UDP-2,3-diacylglucosamine to yield 2,3-diacylglucosamine 1-phosphate (lipid X) and UMP by catalyzing the attack of water at the alpha-P atom. Involved in the biosynthesis of lipid A, a phosphorylated glycolipid that anchors the lipopolysaccharide to the outer membrane of the cell.</text>
</comment>
<evidence type="ECO:0000256" key="1">
    <source>
        <dbReference type="ARBA" id="ARBA00022475"/>
    </source>
</evidence>
<evidence type="ECO:0000313" key="13">
    <source>
        <dbReference type="Proteomes" id="UP000321764"/>
    </source>
</evidence>
<dbReference type="InterPro" id="IPR029052">
    <property type="entry name" value="Metallo-depent_PP-like"/>
</dbReference>
<evidence type="ECO:0000256" key="5">
    <source>
        <dbReference type="ARBA" id="ARBA00022723"/>
    </source>
</evidence>
<evidence type="ECO:0000313" key="12">
    <source>
        <dbReference type="EMBL" id="TXR53549.1"/>
    </source>
</evidence>
<feature type="binding site" evidence="10">
    <location>
        <position position="200"/>
    </location>
    <ligand>
        <name>Mn(2+)</name>
        <dbReference type="ChEBI" id="CHEBI:29035"/>
        <label>2</label>
    </ligand>
</feature>
<keyword evidence="1 10" id="KW-1003">Cell membrane</keyword>
<proteinExistence type="inferred from homology"/>
<dbReference type="InterPro" id="IPR010138">
    <property type="entry name" value="UDP-diacylglucosamine_Hdrlase"/>
</dbReference>
<reference evidence="12 13" key="1">
    <citation type="submission" date="2019-07" db="EMBL/GenBank/DDBJ databases">
        <title>Reinekea sp. strain SSH23 genome sequencing and assembly.</title>
        <authorList>
            <person name="Kim I."/>
        </authorList>
    </citation>
    <scope>NUCLEOTIDE SEQUENCE [LARGE SCALE GENOMIC DNA]</scope>
    <source>
        <strain evidence="12 13">SSH23</strain>
    </source>
</reference>
<feature type="binding site" evidence="10">
    <location>
        <position position="46"/>
    </location>
    <ligand>
        <name>Mn(2+)</name>
        <dbReference type="ChEBI" id="CHEBI:29035"/>
        <label>1</label>
    </ligand>
</feature>
<dbReference type="Proteomes" id="UP000321764">
    <property type="component" value="Unassembled WGS sequence"/>
</dbReference>
<dbReference type="Gene3D" id="3.60.21.10">
    <property type="match status" value="1"/>
</dbReference>
<dbReference type="GO" id="GO:0009245">
    <property type="term" value="P:lipid A biosynthetic process"/>
    <property type="evidence" value="ECO:0007669"/>
    <property type="project" value="UniProtKB-UniRule"/>
</dbReference>
<accession>A0A5C8Z898</accession>
<dbReference type="OrthoDB" id="9783283at2"/>
<evidence type="ECO:0000259" key="11">
    <source>
        <dbReference type="Pfam" id="PF00149"/>
    </source>
</evidence>
<evidence type="ECO:0000256" key="6">
    <source>
        <dbReference type="ARBA" id="ARBA00022801"/>
    </source>
</evidence>
<keyword evidence="4 10" id="KW-0441">Lipid A biosynthesis</keyword>